<dbReference type="Gene3D" id="3.40.1350.10">
    <property type="match status" value="1"/>
</dbReference>
<dbReference type="RefSeq" id="WP_096363917.1">
    <property type="nucleotide sequence ID" value="NZ_AP018052.1"/>
</dbReference>
<dbReference type="GO" id="GO:0003676">
    <property type="term" value="F:nucleic acid binding"/>
    <property type="evidence" value="ECO:0007669"/>
    <property type="project" value="InterPro"/>
</dbReference>
<keyword evidence="2" id="KW-1185">Reference proteome</keyword>
<gene>
    <name evidence="1" type="ORF">FOKN1_0238</name>
</gene>
<proteinExistence type="predicted"/>
<dbReference type="InterPro" id="IPR011856">
    <property type="entry name" value="tRNA_endonuc-like_dom_sf"/>
</dbReference>
<protein>
    <recommendedName>
        <fullName evidence="3">DUF91 domain-containing protein</fullName>
    </recommendedName>
</protein>
<accession>A0A1Z4VMH9</accession>
<dbReference type="AlphaFoldDB" id="A0A1Z4VMH9"/>
<reference evidence="1 2" key="1">
    <citation type="submission" date="2017-05" db="EMBL/GenBank/DDBJ databases">
        <title>Thiocyanate degradation by Thiohalobacter thiocyanaticus FOKN1.</title>
        <authorList>
            <person name="Oshiki M."/>
            <person name="Fukushima T."/>
            <person name="Kawano S."/>
            <person name="Nakagawa J."/>
        </authorList>
    </citation>
    <scope>NUCLEOTIDE SEQUENCE [LARGE SCALE GENOMIC DNA]</scope>
    <source>
        <strain evidence="1 2">FOKN1</strain>
    </source>
</reference>
<dbReference type="OrthoDB" id="570199at2"/>
<organism evidence="1 2">
    <name type="scientific">Thiohalobacter thiocyanaticus</name>
    <dbReference type="NCBI Taxonomy" id="585455"/>
    <lineage>
        <taxon>Bacteria</taxon>
        <taxon>Pseudomonadati</taxon>
        <taxon>Pseudomonadota</taxon>
        <taxon>Gammaproteobacteria</taxon>
        <taxon>Thiohalobacterales</taxon>
        <taxon>Thiohalobacteraceae</taxon>
        <taxon>Thiohalobacter</taxon>
    </lineage>
</organism>
<name>A0A1Z4VMH9_9GAMM</name>
<dbReference type="Proteomes" id="UP000218765">
    <property type="component" value="Chromosome"/>
</dbReference>
<sequence length="352" mass="40787">MPIYTITDQGLIPIHVTRFADEGLRERDHLQQLLRDQIEVIEPDILVISEEFGSWEDSRRRIDLLAIDKSANLVVIELKRTDTGGHMELQAVRYAAMVSALTFRGTVDIYERHLDATGDKSGDAREKLLEFLEWEEPDDDQFAQDVRIILAAAEFSKEITTSVLWLIDHGLDIKCIRLRPYKDNDKLLLDVQQVIPLPEAEEYQIKIRDKTRMERVSRTQSRDFTKFDLKINGELMERLPKRQAIFHIIKALCQNGVDPEAVRETISWRRDALRKIEGVLDAQEFEKKLAEQLLSEGKKPYASRYFINDEDLIIANESTYAVTKMWGKRTTEAINLLLKEFPGHNISYETVS</sequence>
<dbReference type="EMBL" id="AP018052">
    <property type="protein sequence ID" value="BAZ92642.1"/>
    <property type="molecule type" value="Genomic_DNA"/>
</dbReference>
<evidence type="ECO:0000313" key="1">
    <source>
        <dbReference type="EMBL" id="BAZ92642.1"/>
    </source>
</evidence>
<evidence type="ECO:0000313" key="2">
    <source>
        <dbReference type="Proteomes" id="UP000218765"/>
    </source>
</evidence>
<evidence type="ECO:0008006" key="3">
    <source>
        <dbReference type="Google" id="ProtNLM"/>
    </source>
</evidence>
<dbReference type="KEGG" id="ttc:FOKN1_0238"/>